<feature type="domain" description="FLYWCH-type" evidence="4">
    <location>
        <begin position="196"/>
        <end position="250"/>
    </location>
</feature>
<name>A0A5E4PZ03_9NEOP</name>
<evidence type="ECO:0000256" key="2">
    <source>
        <dbReference type="ARBA" id="ARBA00022771"/>
    </source>
</evidence>
<evidence type="ECO:0000256" key="1">
    <source>
        <dbReference type="ARBA" id="ARBA00022723"/>
    </source>
</evidence>
<sequence>MRRFVKKSNGSIILLYNGYKYSKNGLIGKGGTRFACSKLFSMKCKAFIHVSKDNIFIKANTEHNHIRPRFILNVNKAHFITLVSGKKLLMYKGYTYSRNGNIRGGGSRYACSLLSKGCKAYLHLTWDNILLFAKDVHPHEPLKFTLTQSGYKRRSSLQPWRGISTSWYSDESTSTSSEENEVYKLEPITLKKILVRNGKTFLMYKGYTYCRKSILKCGVRYVCTQTSQCRSYMIISDDGHILKLVEKHEHRKPRYHVASDGTYYRINFYQLVSKRNKSQFRQNVSNAERIYVRSAYEAKERCTVRVYVVVAMPRLHHSIICGEHREVGHRSCTSTASLCPNVKRDLDPVVIMENGKENLFHNGYLYFKKYGSKSGTKWNCTTTSKCSAFIYMTHDNSNILYSNTAHNHPRKNIFKLSSGRYIRV</sequence>
<dbReference type="Gene3D" id="2.20.25.240">
    <property type="match status" value="4"/>
</dbReference>
<keyword evidence="2" id="KW-0863">Zinc-finger</keyword>
<evidence type="ECO:0000256" key="3">
    <source>
        <dbReference type="ARBA" id="ARBA00022833"/>
    </source>
</evidence>
<protein>
    <recommendedName>
        <fullName evidence="4">FLYWCH-type domain-containing protein</fullName>
    </recommendedName>
</protein>
<organism evidence="5 6">
    <name type="scientific">Leptidea sinapis</name>
    <dbReference type="NCBI Taxonomy" id="189913"/>
    <lineage>
        <taxon>Eukaryota</taxon>
        <taxon>Metazoa</taxon>
        <taxon>Ecdysozoa</taxon>
        <taxon>Arthropoda</taxon>
        <taxon>Hexapoda</taxon>
        <taxon>Insecta</taxon>
        <taxon>Pterygota</taxon>
        <taxon>Neoptera</taxon>
        <taxon>Endopterygota</taxon>
        <taxon>Lepidoptera</taxon>
        <taxon>Glossata</taxon>
        <taxon>Ditrysia</taxon>
        <taxon>Papilionoidea</taxon>
        <taxon>Pieridae</taxon>
        <taxon>Dismorphiinae</taxon>
        <taxon>Leptidea</taxon>
    </lineage>
</organism>
<reference evidence="5 6" key="1">
    <citation type="submission" date="2017-07" db="EMBL/GenBank/DDBJ databases">
        <authorList>
            <person name="Talla V."/>
            <person name="Backstrom N."/>
        </authorList>
    </citation>
    <scope>NUCLEOTIDE SEQUENCE [LARGE SCALE GENOMIC DNA]</scope>
</reference>
<evidence type="ECO:0000259" key="4">
    <source>
        <dbReference type="Pfam" id="PF04500"/>
    </source>
</evidence>
<accession>A0A5E4PZ03</accession>
<dbReference type="EMBL" id="FZQP02000837">
    <property type="protein sequence ID" value="VVC90606.1"/>
    <property type="molecule type" value="Genomic_DNA"/>
</dbReference>
<keyword evidence="3" id="KW-0862">Zinc</keyword>
<keyword evidence="6" id="KW-1185">Reference proteome</keyword>
<dbReference type="GO" id="GO:0008270">
    <property type="term" value="F:zinc ion binding"/>
    <property type="evidence" value="ECO:0007669"/>
    <property type="project" value="UniProtKB-KW"/>
</dbReference>
<dbReference type="InterPro" id="IPR007588">
    <property type="entry name" value="Znf_FLYWCH"/>
</dbReference>
<dbReference type="Proteomes" id="UP000324832">
    <property type="component" value="Unassembled WGS sequence"/>
</dbReference>
<keyword evidence="1" id="KW-0479">Metal-binding</keyword>
<proteinExistence type="predicted"/>
<feature type="domain" description="FLYWCH-type" evidence="4">
    <location>
        <begin position="353"/>
        <end position="408"/>
    </location>
</feature>
<dbReference type="Pfam" id="PF04500">
    <property type="entry name" value="FLYWCH"/>
    <property type="match status" value="3"/>
</dbReference>
<feature type="domain" description="FLYWCH-type" evidence="4">
    <location>
        <begin position="4"/>
        <end position="65"/>
    </location>
</feature>
<gene>
    <name evidence="5" type="ORF">LSINAPIS_LOCUS3477</name>
</gene>
<evidence type="ECO:0000313" key="5">
    <source>
        <dbReference type="EMBL" id="VVC90606.1"/>
    </source>
</evidence>
<dbReference type="AlphaFoldDB" id="A0A5E4PZ03"/>
<evidence type="ECO:0000313" key="6">
    <source>
        <dbReference type="Proteomes" id="UP000324832"/>
    </source>
</evidence>